<comment type="caution">
    <text evidence="2">The sequence shown here is derived from an EMBL/GenBank/DDBJ whole genome shotgun (WGS) entry which is preliminary data.</text>
</comment>
<keyword evidence="1" id="KW-0732">Signal</keyword>
<organism evidence="2 3">
    <name type="scientific">Devosia nanyangense</name>
    <dbReference type="NCBI Taxonomy" id="1228055"/>
    <lineage>
        <taxon>Bacteria</taxon>
        <taxon>Pseudomonadati</taxon>
        <taxon>Pseudomonadota</taxon>
        <taxon>Alphaproteobacteria</taxon>
        <taxon>Hyphomicrobiales</taxon>
        <taxon>Devosiaceae</taxon>
        <taxon>Devosia</taxon>
    </lineage>
</organism>
<gene>
    <name evidence="2" type="ORF">HY834_17810</name>
</gene>
<dbReference type="AlphaFoldDB" id="A0A933NZQ4"/>
<dbReference type="Proteomes" id="UP000782610">
    <property type="component" value="Unassembled WGS sequence"/>
</dbReference>
<feature type="chain" id="PRO_5036874088" evidence="1">
    <location>
        <begin position="23"/>
        <end position="154"/>
    </location>
</feature>
<feature type="signal peptide" evidence="1">
    <location>
        <begin position="1"/>
        <end position="22"/>
    </location>
</feature>
<dbReference type="InterPro" id="IPR009333">
    <property type="entry name" value="DUF992"/>
</dbReference>
<dbReference type="Pfam" id="PF06186">
    <property type="entry name" value="DUF992"/>
    <property type="match status" value="1"/>
</dbReference>
<evidence type="ECO:0000313" key="3">
    <source>
        <dbReference type="Proteomes" id="UP000782610"/>
    </source>
</evidence>
<dbReference type="EMBL" id="JACRAF010000059">
    <property type="protein sequence ID" value="MBI4923600.1"/>
    <property type="molecule type" value="Genomic_DNA"/>
</dbReference>
<accession>A0A933NZQ4</accession>
<protein>
    <submittedName>
        <fullName evidence="2">DUF992 domain-containing protein</fullName>
    </submittedName>
</protein>
<proteinExistence type="predicted"/>
<name>A0A933NZQ4_9HYPH</name>
<reference evidence="2" key="1">
    <citation type="submission" date="2020-07" db="EMBL/GenBank/DDBJ databases">
        <title>Huge and variable diversity of episymbiotic CPR bacteria and DPANN archaea in groundwater ecosystems.</title>
        <authorList>
            <person name="He C.Y."/>
            <person name="Keren R."/>
            <person name="Whittaker M."/>
            <person name="Farag I.F."/>
            <person name="Doudna J."/>
            <person name="Cate J.H.D."/>
            <person name="Banfield J.F."/>
        </authorList>
    </citation>
    <scope>NUCLEOTIDE SEQUENCE</scope>
    <source>
        <strain evidence="2">NC_groundwater_1586_Pr3_B-0.1um_66_15</strain>
    </source>
</reference>
<evidence type="ECO:0000256" key="1">
    <source>
        <dbReference type="SAM" id="SignalP"/>
    </source>
</evidence>
<sequence length="154" mass="15940">MNKFIAAAAIAALGLTAGAAQAESRVQVGVLTCDVEPGFGLIFGSSKDLSCEFTRKGHSTETYAGSIKKLGIDVGYTAKGKIAWLVFAATKDAVTKHALAGTYVGASTEATLGVGLGGNWLIGGSNKSFALQPWSIQGQVGINWSLTWTDLTLE</sequence>
<evidence type="ECO:0000313" key="2">
    <source>
        <dbReference type="EMBL" id="MBI4923600.1"/>
    </source>
</evidence>